<evidence type="ECO:0000256" key="1">
    <source>
        <dbReference type="SAM" id="Phobius"/>
    </source>
</evidence>
<feature type="transmembrane region" description="Helical" evidence="1">
    <location>
        <begin position="42"/>
        <end position="63"/>
    </location>
</feature>
<accession>A0A4R4ZSQ4</accession>
<keyword evidence="1" id="KW-1133">Transmembrane helix</keyword>
<keyword evidence="1" id="KW-0472">Membrane</keyword>
<proteinExistence type="predicted"/>
<dbReference type="EMBL" id="SMKY01000462">
    <property type="protein sequence ID" value="TDD61845.1"/>
    <property type="molecule type" value="Genomic_DNA"/>
</dbReference>
<sequence>MLGWPLLAYAAYRTRTIGAVRSIALALTAALPLGVLKGTTPLSMVAVAGLAVALVPLGLRMLLDGPRPSTARLATLTAAALTLSYLSSLG</sequence>
<protein>
    <submittedName>
        <fullName evidence="2">Uncharacterized protein</fullName>
    </submittedName>
</protein>
<dbReference type="OrthoDB" id="3294110at2"/>
<keyword evidence="1" id="KW-0812">Transmembrane</keyword>
<gene>
    <name evidence="2" type="ORF">E1293_44570</name>
</gene>
<keyword evidence="3" id="KW-1185">Reference proteome</keyword>
<reference evidence="2 3" key="1">
    <citation type="submission" date="2019-03" db="EMBL/GenBank/DDBJ databases">
        <title>Draft genome sequences of novel Actinobacteria.</title>
        <authorList>
            <person name="Sahin N."/>
            <person name="Ay H."/>
            <person name="Saygin H."/>
        </authorList>
    </citation>
    <scope>NUCLEOTIDE SEQUENCE [LARGE SCALE GENOMIC DNA]</scope>
    <source>
        <strain evidence="2 3">DSM 45941</strain>
    </source>
</reference>
<dbReference type="AlphaFoldDB" id="A0A4R4ZSQ4"/>
<comment type="caution">
    <text evidence="2">The sequence shown here is derived from an EMBL/GenBank/DDBJ whole genome shotgun (WGS) entry which is preliminary data.</text>
</comment>
<feature type="transmembrane region" description="Helical" evidence="1">
    <location>
        <begin position="18"/>
        <end position="36"/>
    </location>
</feature>
<dbReference type="Proteomes" id="UP000295578">
    <property type="component" value="Unassembled WGS sequence"/>
</dbReference>
<evidence type="ECO:0000313" key="3">
    <source>
        <dbReference type="Proteomes" id="UP000295578"/>
    </source>
</evidence>
<name>A0A4R4ZSQ4_9ACTN</name>
<organism evidence="2 3">
    <name type="scientific">Actinomadura darangshiensis</name>
    <dbReference type="NCBI Taxonomy" id="705336"/>
    <lineage>
        <taxon>Bacteria</taxon>
        <taxon>Bacillati</taxon>
        <taxon>Actinomycetota</taxon>
        <taxon>Actinomycetes</taxon>
        <taxon>Streptosporangiales</taxon>
        <taxon>Thermomonosporaceae</taxon>
        <taxon>Actinomadura</taxon>
    </lineage>
</organism>
<evidence type="ECO:0000313" key="2">
    <source>
        <dbReference type="EMBL" id="TDD61845.1"/>
    </source>
</evidence>